<reference evidence="2 3" key="1">
    <citation type="submission" date="2018-11" db="EMBL/GenBank/DDBJ databases">
        <title>Sequencing Av. paragallinarum serogroups.</title>
        <authorList>
            <person name="Hellmuth J.E."/>
            <person name="Boucher C.E."/>
            <person name="Cason E.D."/>
        </authorList>
    </citation>
    <scope>NUCLEOTIDE SEQUENCE [LARGE SCALE GENOMIC DNA]</scope>
    <source>
        <strain evidence="2 3">SA-3</strain>
    </source>
</reference>
<protein>
    <submittedName>
        <fullName evidence="2">HNH endonuclease</fullName>
    </submittedName>
</protein>
<comment type="caution">
    <text evidence="2">The sequence shown here is derived from an EMBL/GenBank/DDBJ whole genome shotgun (WGS) entry which is preliminary data.</text>
</comment>
<evidence type="ECO:0000313" key="3">
    <source>
        <dbReference type="Proteomes" id="UP000294229"/>
    </source>
</evidence>
<keyword evidence="2" id="KW-0540">Nuclease</keyword>
<dbReference type="InterPro" id="IPR003615">
    <property type="entry name" value="HNH_nuc"/>
</dbReference>
<keyword evidence="2" id="KW-0378">Hydrolase</keyword>
<dbReference type="GO" id="GO:0004519">
    <property type="term" value="F:endonuclease activity"/>
    <property type="evidence" value="ECO:0007669"/>
    <property type="project" value="UniProtKB-KW"/>
</dbReference>
<dbReference type="Proteomes" id="UP000294229">
    <property type="component" value="Unassembled WGS sequence"/>
</dbReference>
<keyword evidence="2" id="KW-0255">Endonuclease</keyword>
<name>A0A8B3TAF8_AVIPA</name>
<feature type="domain" description="HNH nuclease" evidence="1">
    <location>
        <begin position="96"/>
        <end position="139"/>
    </location>
</feature>
<dbReference type="AlphaFoldDB" id="A0A8B3TAF8"/>
<dbReference type="RefSeq" id="WP_130239035.1">
    <property type="nucleotide sequence ID" value="NZ_JBANLW010000112.1"/>
</dbReference>
<gene>
    <name evidence="2" type="ORF">EIG79_11250</name>
</gene>
<dbReference type="SUPFAM" id="SSF54060">
    <property type="entry name" value="His-Me finger endonucleases"/>
    <property type="match status" value="1"/>
</dbReference>
<proteinExistence type="predicted"/>
<dbReference type="InterPro" id="IPR044925">
    <property type="entry name" value="His-Me_finger_sf"/>
</dbReference>
<dbReference type="EMBL" id="RQXS01000085">
    <property type="protein sequence ID" value="RZN55566.1"/>
    <property type="molecule type" value="Genomic_DNA"/>
</dbReference>
<sequence length="203" mass="23690">MTNLSWRNNYIRGIGKRQQYDFIREQRESFVKEQVEKLKLDGAVILEQYPDYLILDNGDVYSTRCRKVTKLKAGTKASGYRFVGLTDKDGNRKYEMVHRLVAKAFIPCDEFSLEVNHKDGDKNNNLVMNLEWVTAKENNHHMIHVLKNYKWSKKLKAEQIKEIFFAEGKYKDIGCTFGVSAQTVCNIKKKSTYHRELESVGLL</sequence>
<evidence type="ECO:0000313" key="2">
    <source>
        <dbReference type="EMBL" id="RZN55566.1"/>
    </source>
</evidence>
<organism evidence="2 3">
    <name type="scientific">Avibacterium paragallinarum</name>
    <name type="common">Haemophilus gallinarum</name>
    <dbReference type="NCBI Taxonomy" id="728"/>
    <lineage>
        <taxon>Bacteria</taxon>
        <taxon>Pseudomonadati</taxon>
        <taxon>Pseudomonadota</taxon>
        <taxon>Gammaproteobacteria</taxon>
        <taxon>Pasteurellales</taxon>
        <taxon>Pasteurellaceae</taxon>
        <taxon>Avibacterium</taxon>
    </lineage>
</organism>
<evidence type="ECO:0000259" key="1">
    <source>
        <dbReference type="Pfam" id="PF13392"/>
    </source>
</evidence>
<dbReference type="Pfam" id="PF13392">
    <property type="entry name" value="HNH_3"/>
    <property type="match status" value="1"/>
</dbReference>
<dbReference type="Gene3D" id="3.90.75.20">
    <property type="match status" value="1"/>
</dbReference>
<accession>A0A8B3TAF8</accession>